<sequence>MYNETRKRTPGTVAESRGIVQFVDLDGSRVKRHSNQLRPRQSRIEAEAFETLFDLCETPPLPQAPETHPPEVVEAANLRPRRIRLAPSRLQVNPRLKPYTWLFC</sequence>
<proteinExistence type="predicted"/>
<dbReference type="AlphaFoldDB" id="A0ABD2QE48"/>
<keyword evidence="2" id="KW-1185">Reference proteome</keyword>
<accession>A0ABD2QE48</accession>
<evidence type="ECO:0000313" key="2">
    <source>
        <dbReference type="Proteomes" id="UP001626550"/>
    </source>
</evidence>
<protein>
    <submittedName>
        <fullName evidence="1">Uncharacterized protein</fullName>
    </submittedName>
</protein>
<gene>
    <name evidence="1" type="ORF">Ciccas_003524</name>
</gene>
<evidence type="ECO:0000313" key="1">
    <source>
        <dbReference type="EMBL" id="KAL3317820.1"/>
    </source>
</evidence>
<name>A0ABD2QE48_9PLAT</name>
<comment type="caution">
    <text evidence="1">The sequence shown here is derived from an EMBL/GenBank/DDBJ whole genome shotgun (WGS) entry which is preliminary data.</text>
</comment>
<organism evidence="1 2">
    <name type="scientific">Cichlidogyrus casuarinus</name>
    <dbReference type="NCBI Taxonomy" id="1844966"/>
    <lineage>
        <taxon>Eukaryota</taxon>
        <taxon>Metazoa</taxon>
        <taxon>Spiralia</taxon>
        <taxon>Lophotrochozoa</taxon>
        <taxon>Platyhelminthes</taxon>
        <taxon>Monogenea</taxon>
        <taxon>Monopisthocotylea</taxon>
        <taxon>Dactylogyridea</taxon>
        <taxon>Ancyrocephalidae</taxon>
        <taxon>Cichlidogyrus</taxon>
    </lineage>
</organism>
<reference evidence="1 2" key="1">
    <citation type="submission" date="2024-11" db="EMBL/GenBank/DDBJ databases">
        <title>Adaptive evolution of stress response genes in parasites aligns with host niche diversity.</title>
        <authorList>
            <person name="Hahn C."/>
            <person name="Resl P."/>
        </authorList>
    </citation>
    <scope>NUCLEOTIDE SEQUENCE [LARGE SCALE GENOMIC DNA]</scope>
    <source>
        <strain evidence="1">EGGRZ-B1_66</strain>
        <tissue evidence="1">Body</tissue>
    </source>
</reference>
<dbReference type="Proteomes" id="UP001626550">
    <property type="component" value="Unassembled WGS sequence"/>
</dbReference>
<dbReference type="EMBL" id="JBJKFK010000325">
    <property type="protein sequence ID" value="KAL3317820.1"/>
    <property type="molecule type" value="Genomic_DNA"/>
</dbReference>
<feature type="non-terminal residue" evidence="1">
    <location>
        <position position="104"/>
    </location>
</feature>